<organism evidence="4 5">
    <name type="scientific">Fundidesulfovibrio magnetotacticus</name>
    <dbReference type="NCBI Taxonomy" id="2730080"/>
    <lineage>
        <taxon>Bacteria</taxon>
        <taxon>Pseudomonadati</taxon>
        <taxon>Thermodesulfobacteriota</taxon>
        <taxon>Desulfovibrionia</taxon>
        <taxon>Desulfovibrionales</taxon>
        <taxon>Desulfovibrionaceae</taxon>
        <taxon>Fundidesulfovibrio</taxon>
    </lineage>
</organism>
<dbReference type="InterPro" id="IPR051257">
    <property type="entry name" value="Diverse_CBS-Domain"/>
</dbReference>
<reference evidence="4 5" key="2">
    <citation type="submission" date="2020-05" db="EMBL/GenBank/DDBJ databases">
        <title>Draft genome sequence of Desulfovibrio sp. strainFSS-1.</title>
        <authorList>
            <person name="Shimoshige H."/>
            <person name="Kobayashi H."/>
            <person name="Maekawa T."/>
        </authorList>
    </citation>
    <scope>NUCLEOTIDE SEQUENCE [LARGE SCALE GENOMIC DNA]</scope>
    <source>
        <strain evidence="4 5">SIID29052-01</strain>
    </source>
</reference>
<evidence type="ECO:0000256" key="2">
    <source>
        <dbReference type="PROSITE-ProRule" id="PRU00703"/>
    </source>
</evidence>
<proteinExistence type="predicted"/>
<name>A0A6V8LYM2_9BACT</name>
<dbReference type="Proteomes" id="UP000494245">
    <property type="component" value="Unassembled WGS sequence"/>
</dbReference>
<dbReference type="Pfam" id="PF00571">
    <property type="entry name" value="CBS"/>
    <property type="match status" value="2"/>
</dbReference>
<gene>
    <name evidence="4" type="primary">hrp1_3</name>
    <name evidence="4" type="ORF">NNJEOMEG_03773</name>
</gene>
<evidence type="ECO:0000313" key="4">
    <source>
        <dbReference type="EMBL" id="GFK95900.1"/>
    </source>
</evidence>
<feature type="domain" description="CBS" evidence="3">
    <location>
        <begin position="7"/>
        <end position="65"/>
    </location>
</feature>
<dbReference type="InterPro" id="IPR000644">
    <property type="entry name" value="CBS_dom"/>
</dbReference>
<comment type="caution">
    <text evidence="4">The sequence shown here is derived from an EMBL/GenBank/DDBJ whole genome shotgun (WGS) entry which is preliminary data.</text>
</comment>
<dbReference type="PROSITE" id="PS51371">
    <property type="entry name" value="CBS"/>
    <property type="match status" value="2"/>
</dbReference>
<evidence type="ECO:0000259" key="3">
    <source>
        <dbReference type="PROSITE" id="PS51371"/>
    </source>
</evidence>
<keyword evidence="1 2" id="KW-0129">CBS domain</keyword>
<dbReference type="AlphaFoldDB" id="A0A6V8LYM2"/>
<feature type="domain" description="CBS" evidence="3">
    <location>
        <begin position="74"/>
        <end position="130"/>
    </location>
</feature>
<dbReference type="SUPFAM" id="SSF54631">
    <property type="entry name" value="CBS-domain pair"/>
    <property type="match status" value="1"/>
</dbReference>
<sequence length="130" mass="13945">MKVKDAMSKRIMFVGKDATAAQAMRIMAENNMRRLMVEVDKAGEIYGAVTVRDMIAKVIAPGLDPTAVRVADIMNVKLVAASPEDSLQDAAKVMEEKNVAGMPVFEGTKLVGVIAMWDILIALGVHGKAS</sequence>
<dbReference type="PANTHER" id="PTHR43080:SF2">
    <property type="entry name" value="CBS DOMAIN-CONTAINING PROTEIN"/>
    <property type="match status" value="1"/>
</dbReference>
<dbReference type="InterPro" id="IPR046342">
    <property type="entry name" value="CBS_dom_sf"/>
</dbReference>
<dbReference type="Gene3D" id="3.10.580.10">
    <property type="entry name" value="CBS-domain"/>
    <property type="match status" value="1"/>
</dbReference>
<dbReference type="EMBL" id="BLTE01000025">
    <property type="protein sequence ID" value="GFK95900.1"/>
    <property type="molecule type" value="Genomic_DNA"/>
</dbReference>
<protein>
    <submittedName>
        <fullName evidence="4">Hypoxic response protein 1</fullName>
    </submittedName>
</protein>
<accession>A0A6V8LYM2</accession>
<reference evidence="4 5" key="1">
    <citation type="submission" date="2020-04" db="EMBL/GenBank/DDBJ databases">
        <authorList>
            <consortium name="Desulfovibrio sp. FSS-1 genome sequencing consortium"/>
            <person name="Shimoshige H."/>
            <person name="Kobayashi H."/>
            <person name="Maekawa T."/>
        </authorList>
    </citation>
    <scope>NUCLEOTIDE SEQUENCE [LARGE SCALE GENOMIC DNA]</scope>
    <source>
        <strain evidence="4 5">SIID29052-01</strain>
    </source>
</reference>
<dbReference type="PANTHER" id="PTHR43080">
    <property type="entry name" value="CBS DOMAIN-CONTAINING PROTEIN CBSX3, MITOCHONDRIAL"/>
    <property type="match status" value="1"/>
</dbReference>
<dbReference type="SMART" id="SM00116">
    <property type="entry name" value="CBS"/>
    <property type="match status" value="2"/>
</dbReference>
<evidence type="ECO:0000313" key="5">
    <source>
        <dbReference type="Proteomes" id="UP000494245"/>
    </source>
</evidence>
<keyword evidence="5" id="KW-1185">Reference proteome</keyword>
<dbReference type="RefSeq" id="WP_173087038.1">
    <property type="nucleotide sequence ID" value="NZ_BLTE01000025.1"/>
</dbReference>
<evidence type="ECO:0000256" key="1">
    <source>
        <dbReference type="ARBA" id="ARBA00023122"/>
    </source>
</evidence>